<name>A0A6B9LEE8_9CAUD</name>
<evidence type="ECO:0000313" key="2">
    <source>
        <dbReference type="EMBL" id="QHB37035.1"/>
    </source>
</evidence>
<organism evidence="2 3">
    <name type="scientific">Microbacterium phage Matzah</name>
    <dbReference type="NCBI Taxonomy" id="2686228"/>
    <lineage>
        <taxon>Viruses</taxon>
        <taxon>Duplodnaviria</taxon>
        <taxon>Heunggongvirae</taxon>
        <taxon>Uroviricota</taxon>
        <taxon>Caudoviricetes</taxon>
        <taxon>Kutznervirinae</taxon>
        <taxon>Mementomorivirus</taxon>
        <taxon>Mementomorivirus matzah</taxon>
    </lineage>
</organism>
<dbReference type="Proteomes" id="UP000465091">
    <property type="component" value="Segment"/>
</dbReference>
<keyword evidence="1" id="KW-0812">Transmembrane</keyword>
<feature type="transmembrane region" description="Helical" evidence="1">
    <location>
        <begin position="23"/>
        <end position="42"/>
    </location>
</feature>
<keyword evidence="3" id="KW-1185">Reference proteome</keyword>
<gene>
    <name evidence="2" type="primary">42</name>
    <name evidence="2" type="ORF">SEA_MATZAH_42</name>
</gene>
<evidence type="ECO:0000313" key="3">
    <source>
        <dbReference type="Proteomes" id="UP000465091"/>
    </source>
</evidence>
<accession>A0A6B9LEE8</accession>
<keyword evidence="1" id="KW-0472">Membrane</keyword>
<dbReference type="RefSeq" id="YP_010750952.1">
    <property type="nucleotide sequence ID" value="NC_073364.1"/>
</dbReference>
<proteinExistence type="predicted"/>
<reference evidence="2 3" key="1">
    <citation type="submission" date="2019-12" db="EMBL/GenBank/DDBJ databases">
        <authorList>
            <person name="Kistler A.K."/>
            <person name="Garlena R.A."/>
            <person name="Russell D.A."/>
            <person name="Pope W.H."/>
            <person name="Jacobs-Sera D."/>
            <person name="Hatfull G.F."/>
        </authorList>
    </citation>
    <scope>NUCLEOTIDE SEQUENCE [LARGE SCALE GENOMIC DNA]</scope>
</reference>
<evidence type="ECO:0000256" key="1">
    <source>
        <dbReference type="SAM" id="Phobius"/>
    </source>
</evidence>
<sequence>MTAAMVLAADAAGSEGIPWLGPAIAVVTVLLGGGGLAALLRLRHDKSIGIAQQETAEDDALSNRWKAIIEAQTASLLEPMTRRLATLETTVGRLETELTDSRKKYWSAIGYIRSLNTWIARHLPESVEQVPTPPAVLAEDI</sequence>
<dbReference type="GeneID" id="80004611"/>
<protein>
    <submittedName>
        <fullName evidence="2">Uncharacterized protein</fullName>
    </submittedName>
</protein>
<keyword evidence="1" id="KW-1133">Transmembrane helix</keyword>
<dbReference type="EMBL" id="MN813682">
    <property type="protein sequence ID" value="QHB37035.1"/>
    <property type="molecule type" value="Genomic_DNA"/>
</dbReference>
<dbReference type="KEGG" id="vg:80004611"/>